<dbReference type="KEGG" id="bhg:I6G56_02040"/>
<comment type="function">
    <text evidence="5">Required for the activity of the bacterial periplasmic transport system of putrescine.</text>
</comment>
<dbReference type="Proteomes" id="UP000594943">
    <property type="component" value="Chromosome 1"/>
</dbReference>
<evidence type="ECO:0000313" key="6">
    <source>
        <dbReference type="EMBL" id="QPS43913.1"/>
    </source>
</evidence>
<comment type="subcellular location">
    <subcellularLocation>
        <location evidence="1 5">Periplasm</location>
    </subcellularLocation>
</comment>
<keyword evidence="4 5" id="KW-0574">Periplasm</keyword>
<gene>
    <name evidence="6" type="ORF">I6G56_02040</name>
</gene>
<reference evidence="6 7" key="1">
    <citation type="submission" date="2020-12" db="EMBL/GenBank/DDBJ databases">
        <title>FDA dAtabase for Regulatory Grade micrObial Sequences (FDA-ARGOS): Supporting development and validation of Infectious Disease Dx tests.</title>
        <authorList>
            <person name="Nelson B."/>
            <person name="Plummer A."/>
            <person name="Tallon L."/>
            <person name="Sadzewicz L."/>
            <person name="Zhao X."/>
            <person name="Boylan J."/>
            <person name="Ott S."/>
            <person name="Bowen H."/>
            <person name="Vavikolanu K."/>
            <person name="Mehta A."/>
            <person name="Aluvathingal J."/>
            <person name="Nadendla S."/>
            <person name="Myers T."/>
            <person name="Yan Y."/>
            <person name="Sichtig H."/>
        </authorList>
    </citation>
    <scope>NUCLEOTIDE SEQUENCE [LARGE SCALE GENOMIC DNA]</scope>
    <source>
        <strain evidence="6 7">FDAARGOS_899</strain>
    </source>
</reference>
<dbReference type="GO" id="GO:0015846">
    <property type="term" value="P:polyamine transport"/>
    <property type="evidence" value="ECO:0007669"/>
    <property type="project" value="InterPro"/>
</dbReference>
<evidence type="ECO:0000256" key="4">
    <source>
        <dbReference type="ARBA" id="ARBA00022764"/>
    </source>
</evidence>
<dbReference type="AlphaFoldDB" id="A0A7U4P765"/>
<evidence type="ECO:0000256" key="1">
    <source>
        <dbReference type="ARBA" id="ARBA00004418"/>
    </source>
</evidence>
<dbReference type="GO" id="GO:0042597">
    <property type="term" value="C:periplasmic space"/>
    <property type="evidence" value="ECO:0007669"/>
    <property type="project" value="UniProtKB-SubCell"/>
</dbReference>
<dbReference type="GO" id="GO:0019808">
    <property type="term" value="F:polyamine binding"/>
    <property type="evidence" value="ECO:0007669"/>
    <property type="project" value="InterPro"/>
</dbReference>
<dbReference type="PANTHER" id="PTHR30222">
    <property type="entry name" value="SPERMIDINE/PUTRESCINE-BINDING PERIPLASMIC PROTEIN"/>
    <property type="match status" value="1"/>
</dbReference>
<protein>
    <recommendedName>
        <fullName evidence="5">Putrescine-binding periplasmic protein</fullName>
    </recommendedName>
</protein>
<dbReference type="PRINTS" id="PR00909">
    <property type="entry name" value="SPERMDNBNDNG"/>
</dbReference>
<dbReference type="InterPro" id="IPR001188">
    <property type="entry name" value="Sperm_putr-bd"/>
</dbReference>
<evidence type="ECO:0000256" key="3">
    <source>
        <dbReference type="ARBA" id="ARBA00022729"/>
    </source>
</evidence>
<name>A0A7U4P765_9BURK</name>
<dbReference type="PIRSF" id="PIRSF019574">
    <property type="entry name" value="Periplasmic_polyamine_BP"/>
    <property type="match status" value="1"/>
</dbReference>
<sequence length="341" mass="38642">MKAWLTLLLTMTFGFAQAAELHLANWPDWMPPELMKKFEKETGIKTTLDIYDSDATLLSKLQAGGGGYDVVVAGDYYVQVFAKNGLVRKLDKSRLQNMANVMPEYRHPLFDPNRDYTVPYLIFMTGFAYDSARVPGGKLDDSWKSLFDPPASLRGEIADLDSVEELYMAASWYLKQDECTENPEDAKRVLAVLRKQKPYVKTYSNEGTIDRMISRQVVVQHGWSGATVRVQRKLSTAAFAFPREGVRMAQDNFLIPAKAKNVSEAHTFLNWMMKPENMAAASNAYLYPNEIAGSERYMSADLLKNPAVMLPAAYKERLRPFKLCSPAALALRDKVWTMFKQ</sequence>
<dbReference type="SUPFAM" id="SSF53850">
    <property type="entry name" value="Periplasmic binding protein-like II"/>
    <property type="match status" value="1"/>
</dbReference>
<evidence type="ECO:0000313" key="7">
    <source>
        <dbReference type="Proteomes" id="UP000594943"/>
    </source>
</evidence>
<proteinExistence type="inferred from homology"/>
<accession>A0A7U4P765</accession>
<dbReference type="Gene3D" id="3.40.190.10">
    <property type="entry name" value="Periplasmic binding protein-like II"/>
    <property type="match status" value="2"/>
</dbReference>
<evidence type="ECO:0000256" key="5">
    <source>
        <dbReference type="PIRNR" id="PIRNR019574"/>
    </source>
</evidence>
<dbReference type="EMBL" id="CP065686">
    <property type="protein sequence ID" value="QPS43913.1"/>
    <property type="molecule type" value="Genomic_DNA"/>
</dbReference>
<dbReference type="RefSeq" id="WP_006024077.1">
    <property type="nucleotide sequence ID" value="NZ_CM003626.1"/>
</dbReference>
<evidence type="ECO:0000256" key="2">
    <source>
        <dbReference type="ARBA" id="ARBA00022448"/>
    </source>
</evidence>
<dbReference type="PANTHER" id="PTHR30222:SF12">
    <property type="entry name" value="NORSPERMIDINE SENSOR"/>
    <property type="match status" value="1"/>
</dbReference>
<organism evidence="6 7">
    <name type="scientific">Burkholderia humptydooensis</name>
    <dbReference type="NCBI Taxonomy" id="430531"/>
    <lineage>
        <taxon>Bacteria</taxon>
        <taxon>Pseudomonadati</taxon>
        <taxon>Pseudomonadota</taxon>
        <taxon>Betaproteobacteria</taxon>
        <taxon>Burkholderiales</taxon>
        <taxon>Burkholderiaceae</taxon>
        <taxon>Burkholderia</taxon>
        <taxon>pseudomallei group</taxon>
    </lineage>
</organism>
<comment type="similarity">
    <text evidence="5">Belongs to the bacterial solute-binding protein PotD/PotF family.</text>
</comment>
<keyword evidence="3" id="KW-0732">Signal</keyword>
<keyword evidence="2 5" id="KW-0813">Transport</keyword>
<dbReference type="InterPro" id="IPR006059">
    <property type="entry name" value="SBP"/>
</dbReference>
<accession>A0A7T2U1F3</accession>
<dbReference type="Pfam" id="PF13416">
    <property type="entry name" value="SBP_bac_8"/>
    <property type="match status" value="1"/>
</dbReference>
<dbReference type="CDD" id="cd13664">
    <property type="entry name" value="PBP2_PotD_PotF_like_3"/>
    <property type="match status" value="1"/>
</dbReference>